<evidence type="ECO:0000313" key="3">
    <source>
        <dbReference type="Proteomes" id="UP000251561"/>
    </source>
</evidence>
<dbReference type="GO" id="GO:0005886">
    <property type="term" value="C:plasma membrane"/>
    <property type="evidence" value="ECO:0007669"/>
    <property type="project" value="TreeGrafter"/>
</dbReference>
<dbReference type="InterPro" id="IPR008523">
    <property type="entry name" value="DUF805"/>
</dbReference>
<feature type="transmembrane region" description="Helical" evidence="1">
    <location>
        <begin position="85"/>
        <end position="105"/>
    </location>
</feature>
<dbReference type="KEGG" id="ffl:HYN86_15565"/>
<name>A0A344LVJ9_9FLAO</name>
<keyword evidence="3" id="KW-1185">Reference proteome</keyword>
<dbReference type="OrthoDB" id="9812349at2"/>
<protein>
    <recommendedName>
        <fullName evidence="4">DUF805 domain-containing protein</fullName>
    </recommendedName>
</protein>
<evidence type="ECO:0000313" key="2">
    <source>
        <dbReference type="EMBL" id="AXB57941.1"/>
    </source>
</evidence>
<feature type="transmembrane region" description="Helical" evidence="1">
    <location>
        <begin position="167"/>
        <end position="186"/>
    </location>
</feature>
<sequence>MNWYLKVFRDYFNIEGRARRSEYWMFSLYNFSFATILFIIDAIFRLSLNFFPFGWFCILYAVTSFVPSIAVTVRRLHDVGKSGWMILLCLIPFFGGIWLFILLILNGDSQKNEYGENPKFESKDEDCSNADYIIQLVLISTLINVLIYKVVAEFINSEVFYKFYKSINYPSLLFWSIVPITLSFALKDKNKRLPFLILGSIYFLYTMKEVFDTLKELLYNWYLFS</sequence>
<dbReference type="Proteomes" id="UP000251561">
    <property type="component" value="Chromosome"/>
</dbReference>
<keyword evidence="1" id="KW-1133">Transmembrane helix</keyword>
<feature type="transmembrane region" description="Helical" evidence="1">
    <location>
        <begin position="23"/>
        <end position="44"/>
    </location>
</feature>
<gene>
    <name evidence="2" type="ORF">HYN86_15565</name>
</gene>
<keyword evidence="1" id="KW-0812">Transmembrane</keyword>
<reference evidence="2 3" key="1">
    <citation type="submission" date="2018-06" db="EMBL/GenBank/DDBJ databases">
        <title>Genome sequencing of Flavobacterium.</title>
        <authorList>
            <person name="Baek M.-G."/>
            <person name="Yi H."/>
        </authorList>
    </citation>
    <scope>NUCLEOTIDE SEQUENCE [LARGE SCALE GENOMIC DNA]</scope>
    <source>
        <strain evidence="2 3">HYN0086</strain>
    </source>
</reference>
<evidence type="ECO:0008006" key="4">
    <source>
        <dbReference type="Google" id="ProtNLM"/>
    </source>
</evidence>
<dbReference type="Pfam" id="PF05656">
    <property type="entry name" value="DUF805"/>
    <property type="match status" value="1"/>
</dbReference>
<feature type="transmembrane region" description="Helical" evidence="1">
    <location>
        <begin position="132"/>
        <end position="155"/>
    </location>
</feature>
<proteinExistence type="predicted"/>
<keyword evidence="1" id="KW-0472">Membrane</keyword>
<feature type="transmembrane region" description="Helical" evidence="1">
    <location>
        <begin position="50"/>
        <end position="73"/>
    </location>
</feature>
<organism evidence="2 3">
    <name type="scientific">Flavobacterium fluviale</name>
    <dbReference type="NCBI Taxonomy" id="2249356"/>
    <lineage>
        <taxon>Bacteria</taxon>
        <taxon>Pseudomonadati</taxon>
        <taxon>Bacteroidota</taxon>
        <taxon>Flavobacteriia</taxon>
        <taxon>Flavobacteriales</taxon>
        <taxon>Flavobacteriaceae</taxon>
        <taxon>Flavobacterium</taxon>
    </lineage>
</organism>
<accession>A0A344LVJ9</accession>
<evidence type="ECO:0000256" key="1">
    <source>
        <dbReference type="SAM" id="Phobius"/>
    </source>
</evidence>
<dbReference type="PANTHER" id="PTHR34980">
    <property type="entry name" value="INNER MEMBRANE PROTEIN-RELATED-RELATED"/>
    <property type="match status" value="1"/>
</dbReference>
<dbReference type="RefSeq" id="WP_113678871.1">
    <property type="nucleotide sequence ID" value="NZ_CP030261.1"/>
</dbReference>
<dbReference type="PANTHER" id="PTHR34980:SF2">
    <property type="entry name" value="INNER MEMBRANE PROTEIN YHAH-RELATED"/>
    <property type="match status" value="1"/>
</dbReference>
<dbReference type="EMBL" id="CP030261">
    <property type="protein sequence ID" value="AXB57941.1"/>
    <property type="molecule type" value="Genomic_DNA"/>
</dbReference>
<dbReference type="AlphaFoldDB" id="A0A344LVJ9"/>